<evidence type="ECO:0000313" key="3">
    <source>
        <dbReference type="Proteomes" id="UP001595955"/>
    </source>
</evidence>
<keyword evidence="3" id="KW-1185">Reference proteome</keyword>
<reference evidence="3" key="1">
    <citation type="journal article" date="2019" name="Int. J. Syst. Evol. Microbiol.">
        <title>The Global Catalogue of Microorganisms (GCM) 10K type strain sequencing project: providing services to taxonomists for standard genome sequencing and annotation.</title>
        <authorList>
            <consortium name="The Broad Institute Genomics Platform"/>
            <consortium name="The Broad Institute Genome Sequencing Center for Infectious Disease"/>
            <person name="Wu L."/>
            <person name="Ma J."/>
        </authorList>
    </citation>
    <scope>NUCLEOTIDE SEQUENCE [LARGE SCALE GENOMIC DNA]</scope>
    <source>
        <strain evidence="3">JCM 3369</strain>
    </source>
</reference>
<feature type="transmembrane region" description="Helical" evidence="1">
    <location>
        <begin position="93"/>
        <end position="112"/>
    </location>
</feature>
<feature type="transmembrane region" description="Helical" evidence="1">
    <location>
        <begin position="53"/>
        <end position="72"/>
    </location>
</feature>
<evidence type="ECO:0000313" key="2">
    <source>
        <dbReference type="EMBL" id="MFC4556500.1"/>
    </source>
</evidence>
<keyword evidence="1" id="KW-0812">Transmembrane</keyword>
<comment type="caution">
    <text evidence="2">The sequence shown here is derived from an EMBL/GenBank/DDBJ whole genome shotgun (WGS) entry which is preliminary data.</text>
</comment>
<evidence type="ECO:0000256" key="1">
    <source>
        <dbReference type="SAM" id="Phobius"/>
    </source>
</evidence>
<protein>
    <submittedName>
        <fullName evidence="2">Uncharacterized protein</fullName>
    </submittedName>
</protein>
<feature type="transmembrane region" description="Helical" evidence="1">
    <location>
        <begin position="118"/>
        <end position="140"/>
    </location>
</feature>
<feature type="transmembrane region" description="Helical" evidence="1">
    <location>
        <begin position="28"/>
        <end position="47"/>
    </location>
</feature>
<accession>A0ABV9DEX6</accession>
<keyword evidence="1" id="KW-1133">Transmembrane helix</keyword>
<organism evidence="2 3">
    <name type="scientific">Georgenia faecalis</name>
    <dbReference type="NCBI Taxonomy" id="2483799"/>
    <lineage>
        <taxon>Bacteria</taxon>
        <taxon>Bacillati</taxon>
        <taxon>Actinomycetota</taxon>
        <taxon>Actinomycetes</taxon>
        <taxon>Micrococcales</taxon>
        <taxon>Bogoriellaceae</taxon>
        <taxon>Georgenia</taxon>
    </lineage>
</organism>
<dbReference type="Proteomes" id="UP001595955">
    <property type="component" value="Unassembled WGS sequence"/>
</dbReference>
<proteinExistence type="predicted"/>
<gene>
    <name evidence="2" type="ORF">ACFO3F_14720</name>
</gene>
<dbReference type="RefSeq" id="WP_122824178.1">
    <property type="nucleotide sequence ID" value="NZ_CP033325.1"/>
</dbReference>
<dbReference type="EMBL" id="JBHSGF010000013">
    <property type="protein sequence ID" value="MFC4556500.1"/>
    <property type="molecule type" value="Genomic_DNA"/>
</dbReference>
<sequence>MTIDPGVRSGRYRPEDVDVAPLPRARGLIAAGVVALVLGAVFVVAAGGTWWTWSAWPLLLAGSLLLTFAGRVRRQAARRVQDQPVQVSSPASGWGMVATGLVLALAALLWLGEGRPTWPVVLVTMASATQTGAGVGTVLATRWVRPRPGAWPVHR</sequence>
<keyword evidence="1" id="KW-0472">Membrane</keyword>
<name>A0ABV9DEX6_9MICO</name>